<feature type="transmembrane region" description="Helical" evidence="8">
    <location>
        <begin position="67"/>
        <end position="88"/>
    </location>
</feature>
<dbReference type="PROSITE" id="PS50928">
    <property type="entry name" value="ABC_TM1"/>
    <property type="match status" value="1"/>
</dbReference>
<keyword evidence="5 8" id="KW-0812">Transmembrane</keyword>
<dbReference type="PANTHER" id="PTHR30450:SF1">
    <property type="entry name" value="D-METHIONINE TRANSPORT SYSTEM PERMEASE PROTEIN METI-RELATED"/>
    <property type="match status" value="1"/>
</dbReference>
<evidence type="ECO:0000256" key="7">
    <source>
        <dbReference type="ARBA" id="ARBA00023136"/>
    </source>
</evidence>
<dbReference type="Gene3D" id="1.10.3720.10">
    <property type="entry name" value="MetI-like"/>
    <property type="match status" value="1"/>
</dbReference>
<evidence type="ECO:0000256" key="6">
    <source>
        <dbReference type="ARBA" id="ARBA00022989"/>
    </source>
</evidence>
<organism evidence="10 11">
    <name type="scientific">Buttiauxella selenatireducens</name>
    <dbReference type="NCBI Taxonomy" id="3073902"/>
    <lineage>
        <taxon>Bacteria</taxon>
        <taxon>Pseudomonadati</taxon>
        <taxon>Pseudomonadota</taxon>
        <taxon>Gammaproteobacteria</taxon>
        <taxon>Enterobacterales</taxon>
        <taxon>Enterobacteriaceae</taxon>
        <taxon>Buttiauxella</taxon>
    </lineage>
</organism>
<accession>A0ABY9S7J7</accession>
<dbReference type="CDD" id="cd06261">
    <property type="entry name" value="TM_PBP2"/>
    <property type="match status" value="1"/>
</dbReference>
<sequence>MRSRLAWEDLWPLLLDGTLDTLYMVGLAALFTVIIGLPLGVLLFLTRRDGVLPAPVFNQIIGSVVNVGRSLPFIVLLIALIPFTRIIIGTTLGSTAAVVPITIGAFPFFARVVENALDEVDKGRIEAILSMGGNVWHIIGKVLLPEALPALLAGITLTVVMLIGFSSMAGVIGGGGLGDLAIRYGYQRFNDQVMVGTVVILVVMVQLVQSVGDRLVRRLAHRR</sequence>
<dbReference type="EMBL" id="CP133838">
    <property type="protein sequence ID" value="WMY73471.1"/>
    <property type="molecule type" value="Genomic_DNA"/>
</dbReference>
<evidence type="ECO:0000313" key="10">
    <source>
        <dbReference type="EMBL" id="WMY73471.1"/>
    </source>
</evidence>
<name>A0ABY9S7J7_9ENTR</name>
<keyword evidence="11" id="KW-1185">Reference proteome</keyword>
<feature type="transmembrane region" description="Helical" evidence="8">
    <location>
        <begin position="193"/>
        <end position="212"/>
    </location>
</feature>
<evidence type="ECO:0000256" key="2">
    <source>
        <dbReference type="ARBA" id="ARBA00022448"/>
    </source>
</evidence>
<dbReference type="InterPro" id="IPR000515">
    <property type="entry name" value="MetI-like"/>
</dbReference>
<evidence type="ECO:0000256" key="8">
    <source>
        <dbReference type="RuleBase" id="RU363032"/>
    </source>
</evidence>
<keyword evidence="4" id="KW-0997">Cell inner membrane</keyword>
<keyword evidence="2 8" id="KW-0813">Transport</keyword>
<dbReference type="SUPFAM" id="SSF161098">
    <property type="entry name" value="MetI-like"/>
    <property type="match status" value="1"/>
</dbReference>
<dbReference type="NCBIfam" id="NF008049">
    <property type="entry name" value="PRK10782.1"/>
    <property type="match status" value="1"/>
</dbReference>
<dbReference type="RefSeq" id="WP_270140175.1">
    <property type="nucleotide sequence ID" value="NZ_CP133838.1"/>
</dbReference>
<dbReference type="InterPro" id="IPR035906">
    <property type="entry name" value="MetI-like_sf"/>
</dbReference>
<evidence type="ECO:0000256" key="5">
    <source>
        <dbReference type="ARBA" id="ARBA00022692"/>
    </source>
</evidence>
<protein>
    <submittedName>
        <fullName evidence="10">Methionine ABC transporter permease</fullName>
    </submittedName>
</protein>
<feature type="transmembrane region" description="Helical" evidence="8">
    <location>
        <begin position="94"/>
        <end position="113"/>
    </location>
</feature>
<evidence type="ECO:0000256" key="3">
    <source>
        <dbReference type="ARBA" id="ARBA00022475"/>
    </source>
</evidence>
<evidence type="ECO:0000256" key="1">
    <source>
        <dbReference type="ARBA" id="ARBA00004429"/>
    </source>
</evidence>
<feature type="transmembrane region" description="Helical" evidence="8">
    <location>
        <begin position="150"/>
        <end position="172"/>
    </location>
</feature>
<dbReference type="Proteomes" id="UP001246690">
    <property type="component" value="Chromosome"/>
</dbReference>
<dbReference type="InterPro" id="IPR051322">
    <property type="entry name" value="AA_ABC_Transporter_Permease"/>
</dbReference>
<evidence type="ECO:0000256" key="4">
    <source>
        <dbReference type="ARBA" id="ARBA00022519"/>
    </source>
</evidence>
<keyword evidence="3" id="KW-1003">Cell membrane</keyword>
<gene>
    <name evidence="10" type="ORF">RHD99_18750</name>
</gene>
<comment type="subcellular location">
    <subcellularLocation>
        <location evidence="1">Cell inner membrane</location>
        <topology evidence="1">Multi-pass membrane protein</topology>
    </subcellularLocation>
    <subcellularLocation>
        <location evidence="8">Cell membrane</location>
        <topology evidence="8">Multi-pass membrane protein</topology>
    </subcellularLocation>
</comment>
<feature type="domain" description="ABC transmembrane type-1" evidence="9">
    <location>
        <begin position="18"/>
        <end position="212"/>
    </location>
</feature>
<feature type="transmembrane region" description="Helical" evidence="8">
    <location>
        <begin position="22"/>
        <end position="46"/>
    </location>
</feature>
<proteinExistence type="inferred from homology"/>
<reference evidence="10 11" key="1">
    <citation type="submission" date="2023-09" db="EMBL/GenBank/DDBJ databases">
        <title>Buttiauxella selenatireducens sp. nov., isolated from the rhizosphere of Cardamine hupingshanesis.</title>
        <authorList>
            <person name="Zhang S."/>
            <person name="Xu Z."/>
            <person name="Wang H."/>
            <person name="Guo Y."/>
        </authorList>
    </citation>
    <scope>NUCLEOTIDE SEQUENCE [LARGE SCALE GENOMIC DNA]</scope>
    <source>
        <strain evidence="10 11">R73</strain>
    </source>
</reference>
<dbReference type="PANTHER" id="PTHR30450">
    <property type="entry name" value="ABC TRANSPORTER PERMEASE"/>
    <property type="match status" value="1"/>
</dbReference>
<keyword evidence="7 8" id="KW-0472">Membrane</keyword>
<keyword evidence="6 8" id="KW-1133">Transmembrane helix</keyword>
<dbReference type="Pfam" id="PF00528">
    <property type="entry name" value="BPD_transp_1"/>
    <property type="match status" value="1"/>
</dbReference>
<evidence type="ECO:0000259" key="9">
    <source>
        <dbReference type="PROSITE" id="PS50928"/>
    </source>
</evidence>
<comment type="similarity">
    <text evidence="8">Belongs to the binding-protein-dependent transport system permease family.</text>
</comment>
<evidence type="ECO:0000313" key="11">
    <source>
        <dbReference type="Proteomes" id="UP001246690"/>
    </source>
</evidence>